<dbReference type="OrthoDB" id="7304298at2"/>
<keyword evidence="3" id="KW-0966">Cell projection</keyword>
<evidence type="ECO:0000256" key="2">
    <source>
        <dbReference type="ARBA" id="ARBA00022927"/>
    </source>
</evidence>
<keyword evidence="3" id="KW-0969">Cilium</keyword>
<evidence type="ECO:0000313" key="4">
    <source>
        <dbReference type="Proteomes" id="UP000298588"/>
    </source>
</evidence>
<gene>
    <name evidence="3" type="primary">fliH</name>
    <name evidence="3" type="ORF">E8L99_00610</name>
</gene>
<dbReference type="NCBIfam" id="NF004690">
    <property type="entry name" value="PRK06032.1-1"/>
    <property type="match status" value="1"/>
</dbReference>
<accession>A0A4D7Q890</accession>
<name>A0A4D7Q890_9HYPH</name>
<dbReference type="PANTHER" id="PTHR34982">
    <property type="entry name" value="YOP PROTEINS TRANSLOCATION PROTEIN L"/>
    <property type="match status" value="1"/>
</dbReference>
<keyword evidence="2" id="KW-0653">Protein transport</keyword>
<dbReference type="AlphaFoldDB" id="A0A4D7Q890"/>
<evidence type="ECO:0000313" key="3">
    <source>
        <dbReference type="EMBL" id="QCK84400.1"/>
    </source>
</evidence>
<reference evidence="3 4" key="1">
    <citation type="submission" date="2019-04" db="EMBL/GenBank/DDBJ databases">
        <title>Phreatobacter aquaticus sp. nov.</title>
        <authorList>
            <person name="Choi A."/>
            <person name="Baek K."/>
        </authorList>
    </citation>
    <scope>NUCLEOTIDE SEQUENCE [LARGE SCALE GENOMIC DNA]</scope>
    <source>
        <strain evidence="3 4">NMCR1094</strain>
    </source>
</reference>
<evidence type="ECO:0000256" key="1">
    <source>
        <dbReference type="ARBA" id="ARBA00022448"/>
    </source>
</evidence>
<dbReference type="RefSeq" id="WP_137097736.1">
    <property type="nucleotide sequence ID" value="NZ_CP039865.1"/>
</dbReference>
<dbReference type="Proteomes" id="UP000298588">
    <property type="component" value="Chromosome"/>
</dbReference>
<dbReference type="InterPro" id="IPR051472">
    <property type="entry name" value="T3SS_Stator/FliH"/>
</dbReference>
<sequence>MMNWSSEGTMARPVKFMFDTEFAAEAKKAAEPKVTLNEHHALLALARQEGYAAGFAAGDAEANAAIARQRAEALKMVGARMNDAAAALHALESRLETEVVDIAVAVASKLTTGLIAREPMAEVRQLVGDCFANLRGVPHLVVRVHDDLLEDARTELTRLAHERGFEGRLVILAEPVIGLGDCRIEWSTGGIVLDREEISLRIAEATERYLAPGRTDSAEGTP</sequence>
<protein>
    <submittedName>
        <fullName evidence="3">Flagellar assembly protein H</fullName>
    </submittedName>
</protein>
<dbReference type="GO" id="GO:0015031">
    <property type="term" value="P:protein transport"/>
    <property type="evidence" value="ECO:0007669"/>
    <property type="project" value="UniProtKB-KW"/>
</dbReference>
<dbReference type="EMBL" id="CP039865">
    <property type="protein sequence ID" value="QCK84400.1"/>
    <property type="molecule type" value="Genomic_DNA"/>
</dbReference>
<keyword evidence="1" id="KW-0813">Transport</keyword>
<organism evidence="3 4">
    <name type="scientific">Phreatobacter aquaticus</name>
    <dbReference type="NCBI Taxonomy" id="2570229"/>
    <lineage>
        <taxon>Bacteria</taxon>
        <taxon>Pseudomonadati</taxon>
        <taxon>Pseudomonadota</taxon>
        <taxon>Alphaproteobacteria</taxon>
        <taxon>Hyphomicrobiales</taxon>
        <taxon>Phreatobacteraceae</taxon>
        <taxon>Phreatobacter</taxon>
    </lineage>
</organism>
<dbReference type="GO" id="GO:0005829">
    <property type="term" value="C:cytosol"/>
    <property type="evidence" value="ECO:0007669"/>
    <property type="project" value="TreeGrafter"/>
</dbReference>
<keyword evidence="3" id="KW-0282">Flagellum</keyword>
<dbReference type="KEGG" id="paqt:E8L99_00610"/>
<keyword evidence="4" id="KW-1185">Reference proteome</keyword>
<proteinExistence type="predicted"/>
<dbReference type="PANTHER" id="PTHR34982:SF1">
    <property type="entry name" value="FLAGELLAR ASSEMBLY PROTEIN FLIH"/>
    <property type="match status" value="1"/>
</dbReference>